<reference evidence="1 2" key="1">
    <citation type="submission" date="2017-08" db="EMBL/GenBank/DDBJ databases">
        <title>Infants hospitalized years apart are colonized by the same room-sourced microbial strains.</title>
        <authorList>
            <person name="Brooks B."/>
            <person name="Olm M.R."/>
            <person name="Firek B.A."/>
            <person name="Baker R."/>
            <person name="Thomas B.C."/>
            <person name="Morowitz M.J."/>
            <person name="Banfield J.F."/>
        </authorList>
    </citation>
    <scope>NUCLEOTIDE SEQUENCE [LARGE SCALE GENOMIC DNA]</scope>
    <source>
        <strain evidence="1">S2_005_002_R2_29</strain>
    </source>
</reference>
<organism evidence="1 2">
    <name type="scientific">Micavibrio aeruginosavorus</name>
    <dbReference type="NCBI Taxonomy" id="349221"/>
    <lineage>
        <taxon>Bacteria</taxon>
        <taxon>Pseudomonadati</taxon>
        <taxon>Bdellovibrionota</taxon>
        <taxon>Bdellovibrionia</taxon>
        <taxon>Bdellovibrionales</taxon>
        <taxon>Pseudobdellovibrionaceae</taxon>
        <taxon>Micavibrio</taxon>
    </lineage>
</organism>
<protein>
    <recommendedName>
        <fullName evidence="3">Transglutaminase</fullName>
    </recommendedName>
</protein>
<gene>
    <name evidence="1" type="ORF">DI551_04660</name>
</gene>
<evidence type="ECO:0008006" key="3">
    <source>
        <dbReference type="Google" id="ProtNLM"/>
    </source>
</evidence>
<sequence length="300" mass="33232">MHKNRLGELLVLNGSLSPAELQKALIVSKSTGKPLGRVLSDERIVNGSVIRRTLIEQFMLRSVMTSMTLFFSFAGIAGGAKTARAASIKDVPARVAFQQASAYAPMGQYPKLFGSTEKQSSSLTAFTKWTGMFERFDAALNTAGGQQQMTAFKAQLEFLRGLPVNKMVAGVNDIVNRVPYINDSQIYGQSDYWATPMEFLKNGGDCEDFAITKYVALRALGIPEERMRILILQDMQKNVPHAVLVVYTDNGAVLLDNQIKTVTNVERVSWYKPIFSINRDSWWLHTKPKGNVTVVASASR</sequence>
<dbReference type="EMBL" id="QFQB01000022">
    <property type="protein sequence ID" value="PZQ46749.1"/>
    <property type="molecule type" value="Genomic_DNA"/>
</dbReference>
<dbReference type="PANTHER" id="PTHR39327">
    <property type="match status" value="1"/>
</dbReference>
<dbReference type="InterPro" id="IPR010319">
    <property type="entry name" value="Transglutaminase-like_Cys_pept"/>
</dbReference>
<evidence type="ECO:0000313" key="1">
    <source>
        <dbReference type="EMBL" id="PZQ46749.1"/>
    </source>
</evidence>
<comment type="caution">
    <text evidence="1">The sequence shown here is derived from an EMBL/GenBank/DDBJ whole genome shotgun (WGS) entry which is preliminary data.</text>
</comment>
<dbReference type="Pfam" id="PF06035">
    <property type="entry name" value="Peptidase_C93"/>
    <property type="match status" value="1"/>
</dbReference>
<evidence type="ECO:0000313" key="2">
    <source>
        <dbReference type="Proteomes" id="UP000249417"/>
    </source>
</evidence>
<accession>A0A2W5N301</accession>
<dbReference type="AlphaFoldDB" id="A0A2W5N301"/>
<proteinExistence type="predicted"/>
<dbReference type="InterPro" id="IPR037257">
    <property type="entry name" value="T2SS_E_N_sf"/>
</dbReference>
<dbReference type="PANTHER" id="PTHR39327:SF1">
    <property type="entry name" value="BLR5470 PROTEIN"/>
    <property type="match status" value="1"/>
</dbReference>
<name>A0A2W5N301_9BACT</name>
<dbReference type="Proteomes" id="UP000249417">
    <property type="component" value="Unassembled WGS sequence"/>
</dbReference>
<dbReference type="SUPFAM" id="SSF160246">
    <property type="entry name" value="EspE N-terminal domain-like"/>
    <property type="match status" value="1"/>
</dbReference>
<dbReference type="Gene3D" id="3.10.620.30">
    <property type="match status" value="1"/>
</dbReference>